<dbReference type="Pfam" id="PF02992">
    <property type="entry name" value="Transposase_21"/>
    <property type="match status" value="1"/>
</dbReference>
<dbReference type="PANTHER" id="PTHR48258:SF4">
    <property type="entry name" value="DUF4216 DOMAIN-CONTAINING PROTEIN"/>
    <property type="match status" value="1"/>
</dbReference>
<dbReference type="Pfam" id="PF13952">
    <property type="entry name" value="DUF4216"/>
    <property type="match status" value="1"/>
</dbReference>
<dbReference type="EMBL" id="OX465080">
    <property type="protein sequence ID" value="CAI9279565.1"/>
    <property type="molecule type" value="Genomic_DNA"/>
</dbReference>
<dbReference type="InterPro" id="IPR004242">
    <property type="entry name" value="Transposase_21"/>
</dbReference>
<feature type="domain" description="DUF4218" evidence="3">
    <location>
        <begin position="186"/>
        <end position="244"/>
    </location>
</feature>
<protein>
    <recommendedName>
        <fullName evidence="6">DUF4216 domain-containing protein</fullName>
    </recommendedName>
</protein>
<evidence type="ECO:0000313" key="4">
    <source>
        <dbReference type="EMBL" id="CAI9279565.1"/>
    </source>
</evidence>
<dbReference type="Pfam" id="PF13960">
    <property type="entry name" value="DUF4218"/>
    <property type="match status" value="1"/>
</dbReference>
<evidence type="ECO:0000259" key="2">
    <source>
        <dbReference type="Pfam" id="PF13952"/>
    </source>
</evidence>
<name>A0AA36E2J7_LACSI</name>
<feature type="domain" description="DUF4216" evidence="2">
    <location>
        <begin position="402"/>
        <end position="476"/>
    </location>
</feature>
<evidence type="ECO:0000313" key="5">
    <source>
        <dbReference type="Proteomes" id="UP001177003"/>
    </source>
</evidence>
<evidence type="ECO:0000259" key="3">
    <source>
        <dbReference type="Pfam" id="PF13960"/>
    </source>
</evidence>
<dbReference type="InterPro" id="IPR025452">
    <property type="entry name" value="DUF4218"/>
</dbReference>
<evidence type="ECO:0008006" key="6">
    <source>
        <dbReference type="Google" id="ProtNLM"/>
    </source>
</evidence>
<dbReference type="InterPro" id="IPR025312">
    <property type="entry name" value="DUF4216"/>
</dbReference>
<gene>
    <name evidence="4" type="ORF">LSALG_LOCUS19359</name>
</gene>
<reference evidence="4" key="1">
    <citation type="submission" date="2023-04" db="EMBL/GenBank/DDBJ databases">
        <authorList>
            <person name="Vijverberg K."/>
            <person name="Xiong W."/>
            <person name="Schranz E."/>
        </authorList>
    </citation>
    <scope>NUCLEOTIDE SEQUENCE</scope>
</reference>
<dbReference type="Proteomes" id="UP001177003">
    <property type="component" value="Chromosome 4"/>
</dbReference>
<proteinExistence type="predicted"/>
<dbReference type="AlphaFoldDB" id="A0AA36E2J7"/>
<dbReference type="PANTHER" id="PTHR48258">
    <property type="entry name" value="DUF4218 DOMAIN-CONTAINING PROTEIN-RELATED"/>
    <property type="match status" value="1"/>
</dbReference>
<sequence>MSFIDGIETYDAHRKTNFQMKVVLLWTVSDFPAYAMLSGWSTHVNFLKGKKVKGHEVPVPYPTGEYIWEKIQHFPTVYNGTPYGPNYIKPKGFGITHNWVKKSIFWELPYWRHLLIRHNLDLMHVEKNFFENMFHISMGTPKSKDNMKEREDIEMLCDRPILNPIRENNRKPRKNPGKYTLTKEQVKKDLFDMKRCIVQTMCKLEQIYPPNFFDSMEHLVIHLADEAIVGGPVHYRWMYQYERFSSGGAPLSIFVVPSRRLYEKSGKRKPLSDKVLHKAHTYILLNCKEVNPYIIEFDEMVIRTNPNESVSDLRDKYFAEWFEDRIMYKTPDGSARHLEVIATKPSRHAHFHNGYFVNGYKFHTQQYGEGRATKNFGVCVRGETYNAEQESDYYGILQEILEIEYYSSGPSTVVLFNCIWFDNKDGVIVNKNKLVDVKPKSRLQTDDPFCLASQAEQVFYTPYPSMSNETKDKWAVIKTKPRGVFEVTEAEMEADEVFQVEERFESPLTVTRVKPLCLASTINTYEQISDEANERIEEEDEEVEDFEDGGDENEFYYSEEEFEDEDVGDEC</sequence>
<organism evidence="4 5">
    <name type="scientific">Lactuca saligna</name>
    <name type="common">Willowleaf lettuce</name>
    <dbReference type="NCBI Taxonomy" id="75948"/>
    <lineage>
        <taxon>Eukaryota</taxon>
        <taxon>Viridiplantae</taxon>
        <taxon>Streptophyta</taxon>
        <taxon>Embryophyta</taxon>
        <taxon>Tracheophyta</taxon>
        <taxon>Spermatophyta</taxon>
        <taxon>Magnoliopsida</taxon>
        <taxon>eudicotyledons</taxon>
        <taxon>Gunneridae</taxon>
        <taxon>Pentapetalae</taxon>
        <taxon>asterids</taxon>
        <taxon>campanulids</taxon>
        <taxon>Asterales</taxon>
        <taxon>Asteraceae</taxon>
        <taxon>Cichorioideae</taxon>
        <taxon>Cichorieae</taxon>
        <taxon>Lactucinae</taxon>
        <taxon>Lactuca</taxon>
    </lineage>
</organism>
<accession>A0AA36E2J7</accession>
<keyword evidence="5" id="KW-1185">Reference proteome</keyword>
<feature type="region of interest" description="Disordered" evidence="1">
    <location>
        <begin position="532"/>
        <end position="571"/>
    </location>
</feature>
<evidence type="ECO:0000256" key="1">
    <source>
        <dbReference type="SAM" id="MobiDB-lite"/>
    </source>
</evidence>